<dbReference type="GO" id="GO:0008270">
    <property type="term" value="F:zinc ion binding"/>
    <property type="evidence" value="ECO:0007669"/>
    <property type="project" value="InterPro"/>
</dbReference>
<accession>A0AAN6F2I5</accession>
<feature type="domain" description="TRIP4/RQT4 C2HC5-type zinc finger" evidence="2">
    <location>
        <begin position="256"/>
        <end position="308"/>
    </location>
</feature>
<comment type="caution">
    <text evidence="3">The sequence shown here is derived from an EMBL/GenBank/DDBJ whole genome shotgun (WGS) entry which is preliminary data.</text>
</comment>
<feature type="region of interest" description="Disordered" evidence="1">
    <location>
        <begin position="323"/>
        <end position="349"/>
    </location>
</feature>
<feature type="compositionally biased region" description="Basic residues" evidence="1">
    <location>
        <begin position="86"/>
        <end position="95"/>
    </location>
</feature>
<feature type="compositionally biased region" description="Polar residues" evidence="1">
    <location>
        <begin position="129"/>
        <end position="152"/>
    </location>
</feature>
<name>A0AAN6F2I5_EXODE</name>
<feature type="compositionally biased region" description="Polar residues" evidence="1">
    <location>
        <begin position="180"/>
        <end position="190"/>
    </location>
</feature>
<feature type="compositionally biased region" description="Low complexity" evidence="1">
    <location>
        <begin position="217"/>
        <end position="229"/>
    </location>
</feature>
<dbReference type="EMBL" id="JAJGCB010000002">
    <property type="protein sequence ID" value="KAJ8994811.1"/>
    <property type="molecule type" value="Genomic_DNA"/>
</dbReference>
<feature type="region of interest" description="Disordered" evidence="1">
    <location>
        <begin position="202"/>
        <end position="229"/>
    </location>
</feature>
<dbReference type="InterPro" id="IPR039128">
    <property type="entry name" value="TRIP4-like"/>
</dbReference>
<feature type="compositionally biased region" description="Polar residues" evidence="1">
    <location>
        <begin position="324"/>
        <end position="333"/>
    </location>
</feature>
<dbReference type="Proteomes" id="UP001161757">
    <property type="component" value="Unassembled WGS sequence"/>
</dbReference>
<dbReference type="GO" id="GO:0005634">
    <property type="term" value="C:nucleus"/>
    <property type="evidence" value="ECO:0007669"/>
    <property type="project" value="InterPro"/>
</dbReference>
<feature type="region of interest" description="Disordered" evidence="1">
    <location>
        <begin position="65"/>
        <end position="190"/>
    </location>
</feature>
<evidence type="ECO:0000313" key="3">
    <source>
        <dbReference type="EMBL" id="KAJ8994811.1"/>
    </source>
</evidence>
<dbReference type="AlphaFoldDB" id="A0AAN6F2I5"/>
<feature type="compositionally biased region" description="Basic and acidic residues" evidence="1">
    <location>
        <begin position="504"/>
        <end position="518"/>
    </location>
</feature>
<reference evidence="3" key="1">
    <citation type="submission" date="2023-01" db="EMBL/GenBank/DDBJ databases">
        <title>Exophiala dermititidis isolated from Cystic Fibrosis Patient.</title>
        <authorList>
            <person name="Kurbessoian T."/>
            <person name="Crocker A."/>
            <person name="Murante D."/>
            <person name="Hogan D.A."/>
            <person name="Stajich J.E."/>
        </authorList>
    </citation>
    <scope>NUCLEOTIDE SEQUENCE</scope>
    <source>
        <strain evidence="3">Ex8</strain>
    </source>
</reference>
<organism evidence="3 4">
    <name type="scientific">Exophiala dermatitidis</name>
    <name type="common">Black yeast-like fungus</name>
    <name type="synonym">Wangiella dermatitidis</name>
    <dbReference type="NCBI Taxonomy" id="5970"/>
    <lineage>
        <taxon>Eukaryota</taxon>
        <taxon>Fungi</taxon>
        <taxon>Dikarya</taxon>
        <taxon>Ascomycota</taxon>
        <taxon>Pezizomycotina</taxon>
        <taxon>Eurotiomycetes</taxon>
        <taxon>Chaetothyriomycetidae</taxon>
        <taxon>Chaetothyriales</taxon>
        <taxon>Herpotrichiellaceae</taxon>
        <taxon>Exophiala</taxon>
    </lineage>
</organism>
<dbReference type="GO" id="GO:0180022">
    <property type="term" value="C:RQC-trigger complex"/>
    <property type="evidence" value="ECO:0007669"/>
    <property type="project" value="InterPro"/>
</dbReference>
<sequence length="562" mass="60555">MSNDLQSWALPRLQRLLPIDDGSLREIITYSSSLSKDAAADHLKNLLGDSPQALEFISSFNARRKEIPSRQASPSQADREDDVQPPKKRSAKKSKPPPLHSTGPARRPDGYGDVTGGYKKHYNDGDGYSSPSFNQRPGSQGQDSSVLSSTPAARQAPSTSASGLAAASSSRSESPAKTSQKLPPSASGQLISDFGFANVRAKQAKRPTHAAHSQPHSGASTPTRGGATTTTTSVADLTAAIAALELSTNPTLSSKRRKCDCNASIHPLFTTAPNCLNCGKIICALEGLQPCSFCDSPILTKDQVNEMIKALKEERGIERMAAHNATQSHSGTATPILGGSTPDTSGDELSSAAARARAHRDKLLAFQRENAQRTKVYDEAADYDMSLTPGATQWMTPLQRAAALKKQQKYLRELEEANRPEWEKKRTVMSMSIKNGKLVKTYGHEKAPARASPADEDDSRHEDDGEAGDDNEGQHLSIGGKGAFSNNPLLSTGKLIRPVWKAPEGTEKGKSSEADGHVPRKSVWRRVQDDHEDNEQWILDGGLHGYGTESRLMEDGSQQECG</sequence>
<evidence type="ECO:0000313" key="4">
    <source>
        <dbReference type="Proteomes" id="UP001161757"/>
    </source>
</evidence>
<feature type="region of interest" description="Disordered" evidence="1">
    <location>
        <begin position="439"/>
        <end position="562"/>
    </location>
</feature>
<dbReference type="GO" id="GO:0072344">
    <property type="term" value="P:rescue of stalled ribosome"/>
    <property type="evidence" value="ECO:0007669"/>
    <property type="project" value="InterPro"/>
</dbReference>
<feature type="compositionally biased region" description="Low complexity" evidence="1">
    <location>
        <begin position="156"/>
        <end position="179"/>
    </location>
</feature>
<proteinExistence type="predicted"/>
<evidence type="ECO:0000256" key="1">
    <source>
        <dbReference type="SAM" id="MobiDB-lite"/>
    </source>
</evidence>
<dbReference type="Pfam" id="PF06221">
    <property type="entry name" value="zf-C2HC5"/>
    <property type="match status" value="1"/>
</dbReference>
<dbReference type="PANTHER" id="PTHR12963">
    <property type="entry name" value="THYROID RECEPTOR INTERACTING PROTEIN RELATED"/>
    <property type="match status" value="1"/>
</dbReference>
<evidence type="ECO:0000259" key="2">
    <source>
        <dbReference type="Pfam" id="PF06221"/>
    </source>
</evidence>
<protein>
    <recommendedName>
        <fullName evidence="2">TRIP4/RQT4 C2HC5-type zinc finger domain-containing protein</fullName>
    </recommendedName>
</protein>
<dbReference type="PANTHER" id="PTHR12963:SF4">
    <property type="entry name" value="ACTIVATING SIGNAL COINTEGRATOR 1"/>
    <property type="match status" value="1"/>
</dbReference>
<dbReference type="GO" id="GO:0045893">
    <property type="term" value="P:positive regulation of DNA-templated transcription"/>
    <property type="evidence" value="ECO:0007669"/>
    <property type="project" value="TreeGrafter"/>
</dbReference>
<dbReference type="InterPro" id="IPR009349">
    <property type="entry name" value="TRIP4/RQT4_C2HC5_Znf"/>
</dbReference>
<gene>
    <name evidence="3" type="ORF">HRR80_001510</name>
</gene>